<dbReference type="GO" id="GO:0020037">
    <property type="term" value="F:heme binding"/>
    <property type="evidence" value="ECO:0007669"/>
    <property type="project" value="InterPro"/>
</dbReference>
<dbReference type="SMART" id="SM00559">
    <property type="entry name" value="Ku78"/>
    <property type="match status" value="1"/>
</dbReference>
<evidence type="ECO:0000256" key="8">
    <source>
        <dbReference type="ARBA" id="ARBA00022454"/>
    </source>
</evidence>
<dbReference type="PROSITE" id="PS50234">
    <property type="entry name" value="VWFA"/>
    <property type="match status" value="1"/>
</dbReference>
<dbReference type="Gene3D" id="1.25.40.240">
    <property type="entry name" value="Ku, C-terminal domain"/>
    <property type="match status" value="1"/>
</dbReference>
<dbReference type="GO" id="GO:0000723">
    <property type="term" value="P:telomere maintenance"/>
    <property type="evidence" value="ECO:0007669"/>
    <property type="project" value="InterPro"/>
</dbReference>
<keyword evidence="19" id="KW-0234">DNA repair</keyword>
<dbReference type="Pfam" id="PF02735">
    <property type="entry name" value="Ku"/>
    <property type="match status" value="1"/>
</dbReference>
<keyword evidence="27" id="KW-1185">Reference proteome</keyword>
<dbReference type="GO" id="GO:0000781">
    <property type="term" value="C:chromosome, telomeric region"/>
    <property type="evidence" value="ECO:0007669"/>
    <property type="project" value="UniProtKB-SubCell"/>
</dbReference>
<dbReference type="PRINTS" id="PR00463">
    <property type="entry name" value="EP450I"/>
</dbReference>
<dbReference type="InterPro" id="IPR005161">
    <property type="entry name" value="Ku_N"/>
</dbReference>
<dbReference type="PRINTS" id="PR00385">
    <property type="entry name" value="P450"/>
</dbReference>
<dbReference type="STRING" id="50376.A0A517LEN3"/>
<keyword evidence="10" id="KW-0547">Nucleotide-binding</keyword>
<evidence type="ECO:0000256" key="6">
    <source>
        <dbReference type="ARBA" id="ARBA00012551"/>
    </source>
</evidence>
<keyword evidence="8" id="KW-0158">Chromosome</keyword>
<dbReference type="PANTHER" id="PTHR24305">
    <property type="entry name" value="CYTOCHROME P450"/>
    <property type="match status" value="1"/>
</dbReference>
<sequence>MADKEATVYIVDVGKSMGKKNQGRERTDLEWALQYVWDKITTTVETARKTAGVGVVALRSDVSNNELDAEEEYGNISVLQDIKQTLLTDLHTLRDELKPSRTNRGDGIAAIVVAIQMITKHCKKLKFVRKIVLVTDAMNFMDHDDNEAVARQIKDENIQLVVLGVDFDDAQFGFKEEDKDPVKAENEKRLRELVEECDGQFGTIAEAIAEMGVPRLKSTRPIASYKSLLTLGLPTKYDSAMAIDVERYPRTRVAAAPSASKHVESANMAPGPSQAQASGTVQNGEDVEMGGTGDNNLVAVKNARGYWVEDPDAPGGKRDVPREDLAKGYEYGRTAVFISESDRNVTTMDVTACLDIIGFIPMEKYELHMNMSNTNIIVGNKANDKAKMALSSLVWVLHELETYAIARFVPKDNYAKGPVILLLAPEIRDDHECLIDVELPFAEDIRSYVFPHLDKIVTVGGKTLTQHRNLPSDDLMKSMGDYMDAMDISTFENGDEYAPIEDTFSLKVHRLKEAIKFRAVNKIDEVPPPAPILLKYSKPPEELVQKAGPSLEAVIEAADVKKVPLKQKGRKRTRDVDKPLSGLNVEELLGREKRSKISADNAIPEFKQILSKTEDMSQIRDAIKQMSAIVQTYIRHSVGSSAYARAVEAIRVMKEEMVEFELPDIFNDFIRDLKKKVLGGELGGDRSEMWYNIRVNKLGLIDNNLSELSDVTPEEAKTMTPGVSTEFFTESQLPNENQTALGILHEKYGDVVRIGPNALSFADPRALKTIYGLNKGFTKSEFYPVQQGVVKGRRLPSLFSTTDEGYHARYRRCVNNIFAMSSLVTYEPLVDSTTALFLAQTERLFTSKEATCSFSKWLQYYAFDVIGELTWSQPIGFIQKNQDIDGIIAFISGFLDYAGPIGQLPFLDHFLNKNFVKMYLQRHFNLFPSEFPATKFALDRSAARAPEMSLIKEKGLSAAKDLSRIESQTPRGIDFLSKFTQAQFEHPDFMTNDLVLTSCLSMVLAGSETTAISLSSIFYHLLRNPRCYAKLMEELDKAVEEGLIGESTSEIVTWKTSQTLPYLDAVVQEAFRLHPAAGLMLERVTPPAGINILGNHVPGGTIVGCSAWVLHRRPEIFGEDVTVFRPERWLEADKDQLRDMKATMFQFGAGARTCIGKNISLLEIYKLVPSFLRRFEIELVEPGREWRTINSWFVRQEGFDVRFKLRSQAEA</sequence>
<evidence type="ECO:0000256" key="15">
    <source>
        <dbReference type="ARBA" id="ARBA00022895"/>
    </source>
</evidence>
<dbReference type="Gene3D" id="3.40.50.410">
    <property type="entry name" value="von Willebrand factor, type A domain"/>
    <property type="match status" value="1"/>
</dbReference>
<dbReference type="CDD" id="cd00873">
    <property type="entry name" value="KU80"/>
    <property type="match status" value="1"/>
</dbReference>
<dbReference type="GO" id="GO:0005524">
    <property type="term" value="F:ATP binding"/>
    <property type="evidence" value="ECO:0007669"/>
    <property type="project" value="UniProtKB-KW"/>
</dbReference>
<evidence type="ECO:0000256" key="21">
    <source>
        <dbReference type="ARBA" id="ARBA00024890"/>
    </source>
</evidence>
<dbReference type="GO" id="GO:0016787">
    <property type="term" value="F:hydrolase activity"/>
    <property type="evidence" value="ECO:0007669"/>
    <property type="project" value="UniProtKB-KW"/>
</dbReference>
<evidence type="ECO:0000256" key="23">
    <source>
        <dbReference type="ARBA" id="ARBA00047995"/>
    </source>
</evidence>
<dbReference type="PROSITE" id="PS00086">
    <property type="entry name" value="CYTOCHROME_P450"/>
    <property type="match status" value="1"/>
</dbReference>
<evidence type="ECO:0000256" key="7">
    <source>
        <dbReference type="ARBA" id="ARBA00021792"/>
    </source>
</evidence>
<dbReference type="Proteomes" id="UP000316270">
    <property type="component" value="Chromosome 10"/>
</dbReference>
<evidence type="ECO:0000256" key="4">
    <source>
        <dbReference type="ARBA" id="ARBA00007726"/>
    </source>
</evidence>
<gene>
    <name evidence="26" type="ORF">FKW77_009621</name>
</gene>
<keyword evidence="16 24" id="KW-0408">Iron</keyword>
<dbReference type="Pfam" id="PF03731">
    <property type="entry name" value="Ku_N"/>
    <property type="match status" value="1"/>
</dbReference>
<keyword evidence="12" id="KW-0378">Hydrolase</keyword>
<evidence type="ECO:0000256" key="16">
    <source>
        <dbReference type="ARBA" id="ARBA00023004"/>
    </source>
</evidence>
<dbReference type="EMBL" id="CP042194">
    <property type="protein sequence ID" value="QDS74093.1"/>
    <property type="molecule type" value="Genomic_DNA"/>
</dbReference>
<dbReference type="SUPFAM" id="SSF48264">
    <property type="entry name" value="Cytochrome P450"/>
    <property type="match status" value="1"/>
</dbReference>
<dbReference type="InterPro" id="IPR006164">
    <property type="entry name" value="DNA_bd_Ku70/Ku80"/>
</dbReference>
<dbReference type="InterPro" id="IPR036465">
    <property type="entry name" value="vWFA_dom_sf"/>
</dbReference>
<keyword evidence="17" id="KW-0238">DNA-binding</keyword>
<dbReference type="GO" id="GO:0006303">
    <property type="term" value="P:double-strand break repair via nonhomologous end joining"/>
    <property type="evidence" value="ECO:0007669"/>
    <property type="project" value="InterPro"/>
</dbReference>
<evidence type="ECO:0000256" key="9">
    <source>
        <dbReference type="ARBA" id="ARBA00022723"/>
    </source>
</evidence>
<comment type="similarity">
    <text evidence="5">Belongs to the cytochrome P450 family.</text>
</comment>
<dbReference type="Gene3D" id="1.10.630.10">
    <property type="entry name" value="Cytochrome P450"/>
    <property type="match status" value="1"/>
</dbReference>
<feature type="domain" description="VWFA" evidence="25">
    <location>
        <begin position="6"/>
        <end position="228"/>
    </location>
</feature>
<evidence type="ECO:0000256" key="12">
    <source>
        <dbReference type="ARBA" id="ARBA00022801"/>
    </source>
</evidence>
<dbReference type="GO" id="GO:0003678">
    <property type="term" value="F:DNA helicase activity"/>
    <property type="evidence" value="ECO:0007669"/>
    <property type="project" value="UniProtKB-EC"/>
</dbReference>
<evidence type="ECO:0000256" key="2">
    <source>
        <dbReference type="ARBA" id="ARBA00004123"/>
    </source>
</evidence>
<dbReference type="InterPro" id="IPR016194">
    <property type="entry name" value="SPOC-like_C_dom_sf"/>
</dbReference>
<dbReference type="SUPFAM" id="SSF100939">
    <property type="entry name" value="SPOC domain-like"/>
    <property type="match status" value="1"/>
</dbReference>
<keyword evidence="9 24" id="KW-0479">Metal-binding</keyword>
<dbReference type="EC" id="3.6.4.12" evidence="6"/>
<dbReference type="Gene3D" id="1.10.1600.10">
    <property type="match status" value="1"/>
</dbReference>
<evidence type="ECO:0000256" key="17">
    <source>
        <dbReference type="ARBA" id="ARBA00023125"/>
    </source>
</evidence>
<dbReference type="AlphaFoldDB" id="A0A517LEN3"/>
<keyword evidence="11" id="KW-0227">DNA damage</keyword>
<dbReference type="InterPro" id="IPR036396">
    <property type="entry name" value="Cyt_P450_sf"/>
</dbReference>
<dbReference type="PANTHER" id="PTHR24305:SF232">
    <property type="entry name" value="P450, PUTATIVE (EUROFUNG)-RELATED"/>
    <property type="match status" value="1"/>
</dbReference>
<dbReference type="FunFam" id="1.10.630.10:FF:000050">
    <property type="entry name" value="Cytochrome P450 monooxygenase"/>
    <property type="match status" value="1"/>
</dbReference>
<name>A0A517LEN3_9PEZI</name>
<comment type="catalytic activity">
    <reaction evidence="23">
        <text>ATP + H2O = ADP + phosphate + H(+)</text>
        <dbReference type="Rhea" id="RHEA:13065"/>
        <dbReference type="ChEBI" id="CHEBI:15377"/>
        <dbReference type="ChEBI" id="CHEBI:15378"/>
        <dbReference type="ChEBI" id="CHEBI:30616"/>
        <dbReference type="ChEBI" id="CHEBI:43474"/>
        <dbReference type="ChEBI" id="CHEBI:456216"/>
        <dbReference type="EC" id="3.6.4.12"/>
    </reaction>
</comment>
<keyword evidence="20" id="KW-0539">Nucleus</keyword>
<protein>
    <recommendedName>
        <fullName evidence="7">ATP-dependent DNA helicase II subunit 2</fullName>
        <ecNumber evidence="6">3.6.4.12</ecNumber>
    </recommendedName>
    <alternativeName>
        <fullName evidence="22">ATP-dependent DNA helicase II subunit Ku80</fullName>
    </alternativeName>
</protein>
<evidence type="ECO:0000256" key="18">
    <source>
        <dbReference type="ARBA" id="ARBA00023172"/>
    </source>
</evidence>
<dbReference type="CDD" id="cd11060">
    <property type="entry name" value="CYP57A1-like"/>
    <property type="match status" value="1"/>
</dbReference>
<dbReference type="GO" id="GO:0043564">
    <property type="term" value="C:Ku70:Ku80 complex"/>
    <property type="evidence" value="ECO:0007669"/>
    <property type="project" value="InterPro"/>
</dbReference>
<dbReference type="InterPro" id="IPR014893">
    <property type="entry name" value="Ku_PK_bind"/>
</dbReference>
<dbReference type="InterPro" id="IPR001128">
    <property type="entry name" value="Cyt_P450"/>
</dbReference>
<keyword evidence="15" id="KW-0779">Telomere</keyword>
<dbReference type="SUPFAM" id="SSF101420">
    <property type="entry name" value="C-terminal domain of Ku80"/>
    <property type="match status" value="1"/>
</dbReference>
<dbReference type="Pfam" id="PF08785">
    <property type="entry name" value="Ku_PK_bind"/>
    <property type="match status" value="1"/>
</dbReference>
<dbReference type="InterPro" id="IPR024193">
    <property type="entry name" value="Ku80"/>
</dbReference>
<evidence type="ECO:0000256" key="13">
    <source>
        <dbReference type="ARBA" id="ARBA00022806"/>
    </source>
</evidence>
<dbReference type="Gene3D" id="2.40.290.10">
    <property type="match status" value="1"/>
</dbReference>
<dbReference type="InterPro" id="IPR036494">
    <property type="entry name" value="Ku_C_sf"/>
</dbReference>
<evidence type="ECO:0000313" key="26">
    <source>
        <dbReference type="EMBL" id="QDS74093.1"/>
    </source>
</evidence>
<dbReference type="OrthoDB" id="30826at2759"/>
<dbReference type="GO" id="GO:0042162">
    <property type="term" value="F:telomeric DNA binding"/>
    <property type="evidence" value="ECO:0007669"/>
    <property type="project" value="InterPro"/>
</dbReference>
<keyword evidence="13" id="KW-0347">Helicase</keyword>
<keyword evidence="18" id="KW-0233">DNA recombination</keyword>
<evidence type="ECO:0000259" key="25">
    <source>
        <dbReference type="PROSITE" id="PS50234"/>
    </source>
</evidence>
<dbReference type="GO" id="GO:0016705">
    <property type="term" value="F:oxidoreductase activity, acting on paired donors, with incorporation or reduction of molecular oxygen"/>
    <property type="evidence" value="ECO:0007669"/>
    <property type="project" value="InterPro"/>
</dbReference>
<dbReference type="GO" id="GO:0004497">
    <property type="term" value="F:monooxygenase activity"/>
    <property type="evidence" value="ECO:0007669"/>
    <property type="project" value="InterPro"/>
</dbReference>
<evidence type="ECO:0000256" key="24">
    <source>
        <dbReference type="PIRSR" id="PIRSR602401-1"/>
    </source>
</evidence>
<proteinExistence type="inferred from homology"/>
<evidence type="ECO:0000256" key="1">
    <source>
        <dbReference type="ARBA" id="ARBA00001971"/>
    </source>
</evidence>
<dbReference type="InterPro" id="IPR017972">
    <property type="entry name" value="Cyt_P450_CS"/>
</dbReference>
<keyword evidence="24" id="KW-0349">Heme</keyword>
<organism evidence="26 27">
    <name type="scientific">Venturia effusa</name>
    <dbReference type="NCBI Taxonomy" id="50376"/>
    <lineage>
        <taxon>Eukaryota</taxon>
        <taxon>Fungi</taxon>
        <taxon>Dikarya</taxon>
        <taxon>Ascomycota</taxon>
        <taxon>Pezizomycotina</taxon>
        <taxon>Dothideomycetes</taxon>
        <taxon>Pleosporomycetidae</taxon>
        <taxon>Venturiales</taxon>
        <taxon>Venturiaceae</taxon>
        <taxon>Venturia</taxon>
    </lineage>
</organism>
<evidence type="ECO:0000256" key="20">
    <source>
        <dbReference type="ARBA" id="ARBA00023242"/>
    </source>
</evidence>
<accession>A0A517LEN3</accession>
<evidence type="ECO:0000313" key="27">
    <source>
        <dbReference type="Proteomes" id="UP000316270"/>
    </source>
</evidence>
<dbReference type="SUPFAM" id="SSF53300">
    <property type="entry name" value="vWA-like"/>
    <property type="match status" value="1"/>
</dbReference>
<dbReference type="GO" id="GO:0003684">
    <property type="term" value="F:damaged DNA binding"/>
    <property type="evidence" value="ECO:0007669"/>
    <property type="project" value="InterPro"/>
</dbReference>
<reference evidence="26 27" key="1">
    <citation type="submission" date="2019-07" db="EMBL/GenBank/DDBJ databases">
        <title>Finished genome of Venturia effusa.</title>
        <authorList>
            <person name="Young C.A."/>
            <person name="Cox M.P."/>
            <person name="Ganley A.R.D."/>
            <person name="David W.J."/>
        </authorList>
    </citation>
    <scope>NUCLEOTIDE SEQUENCE [LARGE SCALE GENOMIC DNA]</scope>
    <source>
        <strain evidence="27">albino</strain>
    </source>
</reference>
<evidence type="ECO:0000256" key="3">
    <source>
        <dbReference type="ARBA" id="ARBA00004574"/>
    </source>
</evidence>
<comment type="similarity">
    <text evidence="4">Belongs to the ku80 family.</text>
</comment>
<feature type="binding site" description="axial binding residue" evidence="24">
    <location>
        <position position="1154"/>
    </location>
    <ligand>
        <name>heme</name>
        <dbReference type="ChEBI" id="CHEBI:30413"/>
    </ligand>
    <ligandPart>
        <name>Fe</name>
        <dbReference type="ChEBI" id="CHEBI:18248"/>
    </ligandPart>
</feature>
<dbReference type="GO" id="GO:0006310">
    <property type="term" value="P:DNA recombination"/>
    <property type="evidence" value="ECO:0007669"/>
    <property type="project" value="UniProtKB-KW"/>
</dbReference>
<evidence type="ECO:0000256" key="14">
    <source>
        <dbReference type="ARBA" id="ARBA00022840"/>
    </source>
</evidence>
<dbReference type="GO" id="GO:0005506">
    <property type="term" value="F:iron ion binding"/>
    <property type="evidence" value="ECO:0007669"/>
    <property type="project" value="InterPro"/>
</dbReference>
<dbReference type="InterPro" id="IPR002035">
    <property type="entry name" value="VWF_A"/>
</dbReference>
<evidence type="ECO:0000256" key="10">
    <source>
        <dbReference type="ARBA" id="ARBA00022741"/>
    </source>
</evidence>
<comment type="cofactor">
    <cofactor evidence="1 24">
        <name>heme</name>
        <dbReference type="ChEBI" id="CHEBI:30413"/>
    </cofactor>
</comment>
<dbReference type="InterPro" id="IPR050121">
    <property type="entry name" value="Cytochrome_P450_monoxygenase"/>
</dbReference>
<evidence type="ECO:0000256" key="11">
    <source>
        <dbReference type="ARBA" id="ARBA00022763"/>
    </source>
</evidence>
<evidence type="ECO:0000256" key="22">
    <source>
        <dbReference type="ARBA" id="ARBA00031847"/>
    </source>
</evidence>
<comment type="function">
    <text evidence="21">Single-stranded DNA-dependent ATP-dependent helicase. Involved in non-homologous end joining (NHEJ) DNA double strand break repair. DNA-binding is sequence-independent but has a high affinity to nicks in double-stranded DNA and to the ends of duplex DNA. Binds to naturally occurring chromosomal ends, and therefore provides chromosomal end protection. Required also for telomere recombination to repair telomeric ends in the absence of telomerase. KU70, of the KU70/KU80 heterodimer, binds to the stem loop of TLC1, the RNA component of telomerase. Involved in telomere maintenance. Interacts with telomeric repeats and subtelomeric sequences thereby controlling telomere length and protecting against subtelomeric rearrangement. Maintains telomeric chromatin, which is involved in silencing the expression of genes located at the telomere. Required for mating-type switching.</text>
</comment>
<dbReference type="FunFam" id="3.40.50.410:FF:000073">
    <property type="entry name" value="ATP-dependent DNA helicase II subunit 2"/>
    <property type="match status" value="1"/>
</dbReference>
<comment type="subcellular location">
    <subcellularLocation>
        <location evidence="3">Chromosome</location>
        <location evidence="3">Telomere</location>
    </subcellularLocation>
    <subcellularLocation>
        <location evidence="2">Nucleus</location>
    </subcellularLocation>
</comment>
<dbReference type="InterPro" id="IPR002401">
    <property type="entry name" value="Cyt_P450_E_grp-I"/>
</dbReference>
<keyword evidence="14" id="KW-0067">ATP-binding</keyword>
<evidence type="ECO:0000256" key="5">
    <source>
        <dbReference type="ARBA" id="ARBA00010617"/>
    </source>
</evidence>
<dbReference type="Pfam" id="PF00067">
    <property type="entry name" value="p450"/>
    <property type="match status" value="1"/>
</dbReference>
<evidence type="ECO:0000256" key="19">
    <source>
        <dbReference type="ARBA" id="ARBA00023204"/>
    </source>
</evidence>